<sequence>MVLMKKHYFSSVSSFTHKIEVTFHYFDLQYSDERTFFITVILKYQTHQVLCDFIYILDHPEVYGAISINEHYANAKKFFEQHVHHTLLYSDELLLAQNFTDTHSFKKTSDNYHLFLPKK</sequence>
<accession>A0ABV2PPN4</accession>
<gene>
    <name evidence="1" type="ORF">ABIA69_004125</name>
</gene>
<dbReference type="EMBL" id="JBEPSB010000027">
    <property type="protein sequence ID" value="MET4562934.1"/>
    <property type="molecule type" value="Genomic_DNA"/>
</dbReference>
<dbReference type="RefSeq" id="WP_354472896.1">
    <property type="nucleotide sequence ID" value="NZ_JBEPSB010000027.1"/>
</dbReference>
<name>A0ABV2PPN4_9BACI</name>
<keyword evidence="2" id="KW-1185">Reference proteome</keyword>
<evidence type="ECO:0000313" key="1">
    <source>
        <dbReference type="EMBL" id="MET4562934.1"/>
    </source>
</evidence>
<comment type="caution">
    <text evidence="1">The sequence shown here is derived from an EMBL/GenBank/DDBJ whole genome shotgun (WGS) entry which is preliminary data.</text>
</comment>
<organism evidence="1 2">
    <name type="scientific">Lysinibacillus parviboronicapiens</name>
    <dbReference type="NCBI Taxonomy" id="436516"/>
    <lineage>
        <taxon>Bacteria</taxon>
        <taxon>Bacillati</taxon>
        <taxon>Bacillota</taxon>
        <taxon>Bacilli</taxon>
        <taxon>Bacillales</taxon>
        <taxon>Bacillaceae</taxon>
        <taxon>Lysinibacillus</taxon>
    </lineage>
</organism>
<protein>
    <submittedName>
        <fullName evidence="1">Uncharacterized protein</fullName>
    </submittedName>
</protein>
<proteinExistence type="predicted"/>
<evidence type="ECO:0000313" key="2">
    <source>
        <dbReference type="Proteomes" id="UP001549363"/>
    </source>
</evidence>
<dbReference type="Proteomes" id="UP001549363">
    <property type="component" value="Unassembled WGS sequence"/>
</dbReference>
<reference evidence="1 2" key="1">
    <citation type="submission" date="2024-06" db="EMBL/GenBank/DDBJ databases">
        <title>Sorghum-associated microbial communities from plants grown in Nebraska, USA.</title>
        <authorList>
            <person name="Schachtman D."/>
        </authorList>
    </citation>
    <scope>NUCLEOTIDE SEQUENCE [LARGE SCALE GENOMIC DNA]</scope>
    <source>
        <strain evidence="1 2">736</strain>
    </source>
</reference>